<gene>
    <name evidence="3" type="ORF">FNK824_LOCUS26459</name>
    <name evidence="2" type="ORF">SEV965_LOCUS12467</name>
</gene>
<sequence length="121" mass="14248">MITAAKGLLVHAISTTWYDEDSDEDGQQNTGPMSGKTTEKNPNYEKKGQMSIYSNVLDDEDFEEWIEKWNTIDKNEKLGHTQELFRMLLSNDATTYYYSFCENDVFEEDCNWFSRTLHMIY</sequence>
<evidence type="ECO:0000256" key="1">
    <source>
        <dbReference type="SAM" id="MobiDB-lite"/>
    </source>
</evidence>
<dbReference type="EMBL" id="CAJNOU010000565">
    <property type="protein sequence ID" value="CAF1034074.1"/>
    <property type="molecule type" value="Genomic_DNA"/>
</dbReference>
<organism evidence="3 4">
    <name type="scientific">Rotaria sordida</name>
    <dbReference type="NCBI Taxonomy" id="392033"/>
    <lineage>
        <taxon>Eukaryota</taxon>
        <taxon>Metazoa</taxon>
        <taxon>Spiralia</taxon>
        <taxon>Gnathifera</taxon>
        <taxon>Rotifera</taxon>
        <taxon>Eurotatoria</taxon>
        <taxon>Bdelloidea</taxon>
        <taxon>Philodinida</taxon>
        <taxon>Philodinidae</taxon>
        <taxon>Rotaria</taxon>
    </lineage>
</organism>
<evidence type="ECO:0000313" key="2">
    <source>
        <dbReference type="EMBL" id="CAF1034074.1"/>
    </source>
</evidence>
<feature type="region of interest" description="Disordered" evidence="1">
    <location>
        <begin position="19"/>
        <end position="47"/>
    </location>
</feature>
<proteinExistence type="predicted"/>
<dbReference type="AlphaFoldDB" id="A0A819P9S8"/>
<dbReference type="Proteomes" id="UP000663889">
    <property type="component" value="Unassembled WGS sequence"/>
</dbReference>
<evidence type="ECO:0000313" key="3">
    <source>
        <dbReference type="EMBL" id="CAF4010313.1"/>
    </source>
</evidence>
<protein>
    <submittedName>
        <fullName evidence="3">Uncharacterized protein</fullName>
    </submittedName>
</protein>
<reference evidence="3" key="1">
    <citation type="submission" date="2021-02" db="EMBL/GenBank/DDBJ databases">
        <authorList>
            <person name="Nowell W R."/>
        </authorList>
    </citation>
    <scope>NUCLEOTIDE SEQUENCE</scope>
</reference>
<name>A0A819P9S8_9BILA</name>
<accession>A0A819P9S8</accession>
<comment type="caution">
    <text evidence="3">The sequence shown here is derived from an EMBL/GenBank/DDBJ whole genome shotgun (WGS) entry which is preliminary data.</text>
</comment>
<feature type="compositionally biased region" description="Polar residues" evidence="1">
    <location>
        <begin position="27"/>
        <end position="36"/>
    </location>
</feature>
<feature type="compositionally biased region" description="Basic and acidic residues" evidence="1">
    <location>
        <begin position="37"/>
        <end position="47"/>
    </location>
</feature>
<dbReference type="EMBL" id="CAJOBE010006556">
    <property type="protein sequence ID" value="CAF4010313.1"/>
    <property type="molecule type" value="Genomic_DNA"/>
</dbReference>
<evidence type="ECO:0000313" key="4">
    <source>
        <dbReference type="Proteomes" id="UP000663874"/>
    </source>
</evidence>
<dbReference type="Proteomes" id="UP000663874">
    <property type="component" value="Unassembled WGS sequence"/>
</dbReference>